<dbReference type="Proteomes" id="UP001177935">
    <property type="component" value="Unassembled WGS sequence"/>
</dbReference>
<sequence>MKKKTELNDQQKQRAFILYKQKDSLETIAIKLNCTEKAVRDALGMKFF</sequence>
<dbReference type="RefSeq" id="WP_157939827.1">
    <property type="nucleotide sequence ID" value="NZ_CAWNUI010000038.1"/>
</dbReference>
<reference evidence="1" key="1">
    <citation type="submission" date="2023-07" db="EMBL/GenBank/DDBJ databases">
        <title>Genome content predicts the carbon catabolic preferences of heterotrophic bacteria.</title>
        <authorList>
            <person name="Gralka M."/>
        </authorList>
    </citation>
    <scope>NUCLEOTIDE SEQUENCE</scope>
    <source>
        <strain evidence="1">6E02</strain>
    </source>
</reference>
<dbReference type="AlphaFoldDB" id="A0AB35N3J0"/>
<protein>
    <recommendedName>
        <fullName evidence="3">Helix-turn-helix domain-containing protein</fullName>
    </recommendedName>
</protein>
<proteinExistence type="predicted"/>
<gene>
    <name evidence="1" type="ORF">Q8W42_19495</name>
</gene>
<evidence type="ECO:0000313" key="1">
    <source>
        <dbReference type="EMBL" id="MDP2502902.1"/>
    </source>
</evidence>
<evidence type="ECO:0000313" key="2">
    <source>
        <dbReference type="Proteomes" id="UP001177935"/>
    </source>
</evidence>
<accession>A0AB35N3J0</accession>
<name>A0AB35N3J0_VIBSP</name>
<dbReference type="EMBL" id="JAUYVL010000015">
    <property type="protein sequence ID" value="MDP2502902.1"/>
    <property type="molecule type" value="Genomic_DNA"/>
</dbReference>
<comment type="caution">
    <text evidence="1">The sequence shown here is derived from an EMBL/GenBank/DDBJ whole genome shotgun (WGS) entry which is preliminary data.</text>
</comment>
<evidence type="ECO:0008006" key="3">
    <source>
        <dbReference type="Google" id="ProtNLM"/>
    </source>
</evidence>
<organism evidence="1 2">
    <name type="scientific">Vibrio splendidus</name>
    <dbReference type="NCBI Taxonomy" id="29497"/>
    <lineage>
        <taxon>Bacteria</taxon>
        <taxon>Pseudomonadati</taxon>
        <taxon>Pseudomonadota</taxon>
        <taxon>Gammaproteobacteria</taxon>
        <taxon>Vibrionales</taxon>
        <taxon>Vibrionaceae</taxon>
        <taxon>Vibrio</taxon>
    </lineage>
</organism>